<dbReference type="Pfam" id="PF00072">
    <property type="entry name" value="Response_reg"/>
    <property type="match status" value="1"/>
</dbReference>
<dbReference type="KEGG" id="dfl:DFE_3145"/>
<dbReference type="GO" id="GO:0052621">
    <property type="term" value="F:diguanylate cyclase activity"/>
    <property type="evidence" value="ECO:0007669"/>
    <property type="project" value="UniProtKB-EC"/>
</dbReference>
<dbReference type="Pfam" id="PF00990">
    <property type="entry name" value="GGDEF"/>
    <property type="match status" value="1"/>
</dbReference>
<dbReference type="SUPFAM" id="SSF52172">
    <property type="entry name" value="CheY-like"/>
    <property type="match status" value="2"/>
</dbReference>
<feature type="domain" description="Response regulatory" evidence="4">
    <location>
        <begin position="138"/>
        <end position="255"/>
    </location>
</feature>
<dbReference type="GO" id="GO:1902201">
    <property type="term" value="P:negative regulation of bacterial-type flagellum-dependent cell motility"/>
    <property type="evidence" value="ECO:0007669"/>
    <property type="project" value="TreeGrafter"/>
</dbReference>
<evidence type="ECO:0000256" key="3">
    <source>
        <dbReference type="PROSITE-ProRule" id="PRU00169"/>
    </source>
</evidence>
<evidence type="ECO:0000256" key="2">
    <source>
        <dbReference type="ARBA" id="ARBA00034247"/>
    </source>
</evidence>
<dbReference type="InterPro" id="IPR050469">
    <property type="entry name" value="Diguanylate_Cyclase"/>
</dbReference>
<dbReference type="CDD" id="cd17544">
    <property type="entry name" value="REC_2_GGDEF"/>
    <property type="match status" value="1"/>
</dbReference>
<dbReference type="PANTHER" id="PTHR45138">
    <property type="entry name" value="REGULATORY COMPONENTS OF SENSORY TRANSDUCTION SYSTEM"/>
    <property type="match status" value="1"/>
</dbReference>
<dbReference type="FunFam" id="3.30.70.270:FF:000001">
    <property type="entry name" value="Diguanylate cyclase domain protein"/>
    <property type="match status" value="1"/>
</dbReference>
<dbReference type="PANTHER" id="PTHR45138:SF9">
    <property type="entry name" value="DIGUANYLATE CYCLASE DGCM-RELATED"/>
    <property type="match status" value="1"/>
</dbReference>
<gene>
    <name evidence="6" type="ORF">DFE_3145</name>
</gene>
<dbReference type="AlphaFoldDB" id="A0A2Z6B305"/>
<dbReference type="EMBL" id="AP017378">
    <property type="protein sequence ID" value="BBD09871.1"/>
    <property type="molecule type" value="Genomic_DNA"/>
</dbReference>
<dbReference type="RefSeq" id="WP_172961793.1">
    <property type="nucleotide sequence ID" value="NZ_AP017378.1"/>
</dbReference>
<dbReference type="InterPro" id="IPR011006">
    <property type="entry name" value="CheY-like_superfamily"/>
</dbReference>
<feature type="domain" description="GGDEF" evidence="5">
    <location>
        <begin position="298"/>
        <end position="428"/>
    </location>
</feature>
<accession>A0A2Z6B305</accession>
<dbReference type="InterPro" id="IPR001789">
    <property type="entry name" value="Sig_transdc_resp-reg_receiver"/>
</dbReference>
<dbReference type="GO" id="GO:0043709">
    <property type="term" value="P:cell adhesion involved in single-species biofilm formation"/>
    <property type="evidence" value="ECO:0007669"/>
    <property type="project" value="TreeGrafter"/>
</dbReference>
<dbReference type="GO" id="GO:0000160">
    <property type="term" value="P:phosphorelay signal transduction system"/>
    <property type="evidence" value="ECO:0007669"/>
    <property type="project" value="InterPro"/>
</dbReference>
<proteinExistence type="predicted"/>
<sequence length="428" mass="47930">MGDNVLIHQDVSEETILIVEDSRTMVSLLSRAIQKEFGLQAVICRTYAEAQDQLQNSDQVYFAALLDLNLPDAPNGEVVDLVTGKGIPAIVFTGEMSDDLRDIMWSKRIVDYVVKDNVDNIQQIMGIARRLKGNKDLNVLVVDDSSTSRTVIKDLLKVWNFNVLEATDGREALNILASHDKINLLITDYHMPKINGIELVKEVRRKFSKSRLPIIGISGVGGATTSAHFIKCGANDYMHKPFLTEELYCRVISNIETSEYIAAIKDLAERDYLTGIFNRRSFFSYGSKLFSSHQRGQIEIVLAMIDIDCFKDCNDKYGHSAGDEVLKFVAETLTDSFRDTDLVARFGGEEFCVACVDLAPEEIATVFEETRRAIEEAIIRIMDYKIRVSISVGVCAQHADSLDGMIKIADEMLYQAKKNGRNQVCIAD</sequence>
<dbReference type="PROSITE" id="PS50887">
    <property type="entry name" value="GGDEF"/>
    <property type="match status" value="1"/>
</dbReference>
<organism evidence="6 7">
    <name type="scientific">Desulfovibrio ferrophilus</name>
    <dbReference type="NCBI Taxonomy" id="241368"/>
    <lineage>
        <taxon>Bacteria</taxon>
        <taxon>Pseudomonadati</taxon>
        <taxon>Thermodesulfobacteriota</taxon>
        <taxon>Desulfovibrionia</taxon>
        <taxon>Desulfovibrionales</taxon>
        <taxon>Desulfovibrionaceae</taxon>
        <taxon>Desulfovibrio</taxon>
    </lineage>
</organism>
<feature type="modified residue" description="4-aspartylphosphate" evidence="3">
    <location>
        <position position="67"/>
    </location>
</feature>
<name>A0A2Z6B305_9BACT</name>
<evidence type="ECO:0000256" key="1">
    <source>
        <dbReference type="ARBA" id="ARBA00012528"/>
    </source>
</evidence>
<dbReference type="CDD" id="cd01949">
    <property type="entry name" value="GGDEF"/>
    <property type="match status" value="1"/>
</dbReference>
<dbReference type="Proteomes" id="UP000269883">
    <property type="component" value="Chromosome"/>
</dbReference>
<dbReference type="SMART" id="SM00267">
    <property type="entry name" value="GGDEF"/>
    <property type="match status" value="1"/>
</dbReference>
<evidence type="ECO:0000313" key="6">
    <source>
        <dbReference type="EMBL" id="BBD09871.1"/>
    </source>
</evidence>
<dbReference type="EC" id="2.7.7.65" evidence="1"/>
<dbReference type="InterPro" id="IPR043128">
    <property type="entry name" value="Rev_trsase/Diguanyl_cyclase"/>
</dbReference>
<dbReference type="PROSITE" id="PS50110">
    <property type="entry name" value="RESPONSE_REGULATORY"/>
    <property type="match status" value="2"/>
</dbReference>
<dbReference type="NCBIfam" id="TIGR00254">
    <property type="entry name" value="GGDEF"/>
    <property type="match status" value="1"/>
</dbReference>
<evidence type="ECO:0000259" key="4">
    <source>
        <dbReference type="PROSITE" id="PS50110"/>
    </source>
</evidence>
<dbReference type="Gene3D" id="3.30.70.270">
    <property type="match status" value="1"/>
</dbReference>
<dbReference type="InterPro" id="IPR000160">
    <property type="entry name" value="GGDEF_dom"/>
</dbReference>
<keyword evidence="3" id="KW-0597">Phosphoprotein</keyword>
<evidence type="ECO:0000313" key="7">
    <source>
        <dbReference type="Proteomes" id="UP000269883"/>
    </source>
</evidence>
<dbReference type="SMART" id="SM00448">
    <property type="entry name" value="REC"/>
    <property type="match status" value="2"/>
</dbReference>
<keyword evidence="7" id="KW-1185">Reference proteome</keyword>
<feature type="domain" description="Response regulatory" evidence="4">
    <location>
        <begin position="15"/>
        <end position="130"/>
    </location>
</feature>
<dbReference type="InterPro" id="IPR029787">
    <property type="entry name" value="Nucleotide_cyclase"/>
</dbReference>
<dbReference type="Gene3D" id="3.40.50.2300">
    <property type="match status" value="2"/>
</dbReference>
<feature type="modified residue" description="4-aspartylphosphate" evidence="3">
    <location>
        <position position="188"/>
    </location>
</feature>
<protein>
    <recommendedName>
        <fullName evidence="1">diguanylate cyclase</fullName>
        <ecNumber evidence="1">2.7.7.65</ecNumber>
    </recommendedName>
</protein>
<dbReference type="SUPFAM" id="SSF55073">
    <property type="entry name" value="Nucleotide cyclase"/>
    <property type="match status" value="1"/>
</dbReference>
<comment type="catalytic activity">
    <reaction evidence="2">
        <text>2 GTP = 3',3'-c-di-GMP + 2 diphosphate</text>
        <dbReference type="Rhea" id="RHEA:24898"/>
        <dbReference type="ChEBI" id="CHEBI:33019"/>
        <dbReference type="ChEBI" id="CHEBI:37565"/>
        <dbReference type="ChEBI" id="CHEBI:58805"/>
        <dbReference type="EC" id="2.7.7.65"/>
    </reaction>
</comment>
<dbReference type="GO" id="GO:0005886">
    <property type="term" value="C:plasma membrane"/>
    <property type="evidence" value="ECO:0007669"/>
    <property type="project" value="TreeGrafter"/>
</dbReference>
<evidence type="ECO:0000259" key="5">
    <source>
        <dbReference type="PROSITE" id="PS50887"/>
    </source>
</evidence>
<reference evidence="6 7" key="1">
    <citation type="journal article" date="2018" name="Sci. Adv.">
        <title>Multi-heme cytochromes provide a pathway for survival in energy-limited environments.</title>
        <authorList>
            <person name="Deng X."/>
            <person name="Dohmae N."/>
            <person name="Nealson K.H."/>
            <person name="Hashimoto K."/>
            <person name="Okamoto A."/>
        </authorList>
    </citation>
    <scope>NUCLEOTIDE SEQUENCE [LARGE SCALE GENOMIC DNA]</scope>
    <source>
        <strain evidence="6 7">IS5</strain>
    </source>
</reference>